<feature type="region of interest" description="Disordered" evidence="1">
    <location>
        <begin position="180"/>
        <end position="199"/>
    </location>
</feature>
<reference evidence="2" key="1">
    <citation type="submission" date="2021-03" db="EMBL/GenBank/DDBJ databases">
        <title>Evolutionary innovations through gain and loss of genes in the ectomycorrhizal Boletales.</title>
        <authorList>
            <person name="Wu G."/>
            <person name="Miyauchi S."/>
            <person name="Morin E."/>
            <person name="Yang Z.-L."/>
            <person name="Xu J."/>
            <person name="Martin F.M."/>
        </authorList>
    </citation>
    <scope>NUCLEOTIDE SEQUENCE</scope>
    <source>
        <strain evidence="2">BR01</strain>
    </source>
</reference>
<evidence type="ECO:0000256" key="1">
    <source>
        <dbReference type="SAM" id="MobiDB-lite"/>
    </source>
</evidence>
<keyword evidence="3" id="KW-1185">Reference proteome</keyword>
<dbReference type="OrthoDB" id="2612908at2759"/>
<feature type="compositionally biased region" description="Low complexity" evidence="1">
    <location>
        <begin position="180"/>
        <end position="193"/>
    </location>
</feature>
<dbReference type="EMBL" id="JAGFBS010000103">
    <property type="protein sequence ID" value="KAG6369146.1"/>
    <property type="molecule type" value="Genomic_DNA"/>
</dbReference>
<sequence>MSSDHWAVLGGDRPRVYKVQRVSDFSPLHFAPRSTTSSLVYSLFITCGFRTEPFPLAIKCTSKSQAERALSRLQQTLQAIPSNASLVTVAGAFFTSPVVSNVLDESVKRFYVVVTGRQLGIFLTWCLFQKLKTLNEAIEFLITKAHRLGNATDHSSLLQLVLLMAGATIGSDGVNVSSVSSSSSGSTTRSMSGKITPAPPGLGADLTHGDGLVGCLLSFNQAPQII</sequence>
<dbReference type="AlphaFoldDB" id="A0A8I2YC81"/>
<evidence type="ECO:0000313" key="3">
    <source>
        <dbReference type="Proteomes" id="UP000683000"/>
    </source>
</evidence>
<comment type="caution">
    <text evidence="2">The sequence shown here is derived from an EMBL/GenBank/DDBJ whole genome shotgun (WGS) entry which is preliminary data.</text>
</comment>
<dbReference type="Proteomes" id="UP000683000">
    <property type="component" value="Unassembled WGS sequence"/>
</dbReference>
<accession>A0A8I2YC81</accession>
<proteinExistence type="predicted"/>
<protein>
    <submittedName>
        <fullName evidence="2">Uncharacterized protein</fullName>
    </submittedName>
</protein>
<name>A0A8I2YC81_9AGAM</name>
<evidence type="ECO:0000313" key="2">
    <source>
        <dbReference type="EMBL" id="KAG6369146.1"/>
    </source>
</evidence>
<organism evidence="2 3">
    <name type="scientific">Boletus reticuloceps</name>
    <dbReference type="NCBI Taxonomy" id="495285"/>
    <lineage>
        <taxon>Eukaryota</taxon>
        <taxon>Fungi</taxon>
        <taxon>Dikarya</taxon>
        <taxon>Basidiomycota</taxon>
        <taxon>Agaricomycotina</taxon>
        <taxon>Agaricomycetes</taxon>
        <taxon>Agaricomycetidae</taxon>
        <taxon>Boletales</taxon>
        <taxon>Boletineae</taxon>
        <taxon>Boletaceae</taxon>
        <taxon>Boletoideae</taxon>
        <taxon>Boletus</taxon>
    </lineage>
</organism>
<gene>
    <name evidence="2" type="ORF">JVT61DRAFT_1405</name>
</gene>